<dbReference type="InterPro" id="IPR000601">
    <property type="entry name" value="PKD_dom"/>
</dbReference>
<dbReference type="RefSeq" id="WP_112735263.1">
    <property type="nucleotide sequence ID" value="NZ_PYAC01000005.1"/>
</dbReference>
<dbReference type="SUPFAM" id="SSF49299">
    <property type="entry name" value="PKD domain"/>
    <property type="match status" value="1"/>
</dbReference>
<accession>A0ABX9D4V8</accession>
<dbReference type="InterPro" id="IPR013783">
    <property type="entry name" value="Ig-like_fold"/>
</dbReference>
<feature type="region of interest" description="Disordered" evidence="1">
    <location>
        <begin position="368"/>
        <end position="417"/>
    </location>
</feature>
<organism evidence="4 5">
    <name type="scientific">Micromonospora noduli</name>
    <dbReference type="NCBI Taxonomy" id="709876"/>
    <lineage>
        <taxon>Bacteria</taxon>
        <taxon>Bacillati</taxon>
        <taxon>Actinomycetota</taxon>
        <taxon>Actinomycetes</taxon>
        <taxon>Micromonosporales</taxon>
        <taxon>Micromonosporaceae</taxon>
        <taxon>Micromonospora</taxon>
    </lineage>
</organism>
<dbReference type="Gene3D" id="2.160.20.10">
    <property type="entry name" value="Single-stranded right-handed beta-helix, Pectin lyase-like"/>
    <property type="match status" value="1"/>
</dbReference>
<comment type="caution">
    <text evidence="4">The sequence shown here is derived from an EMBL/GenBank/DDBJ whole genome shotgun (WGS) entry which is preliminary data.</text>
</comment>
<evidence type="ECO:0000256" key="1">
    <source>
        <dbReference type="SAM" id="MobiDB-lite"/>
    </source>
</evidence>
<keyword evidence="2" id="KW-0732">Signal</keyword>
<dbReference type="EMBL" id="PYAC01000005">
    <property type="protein sequence ID" value="RAO22168.1"/>
    <property type="molecule type" value="Genomic_DNA"/>
</dbReference>
<evidence type="ECO:0000313" key="5">
    <source>
        <dbReference type="Proteomes" id="UP000249045"/>
    </source>
</evidence>
<protein>
    <submittedName>
        <fullName evidence="4">Glucosylceramidase</fullName>
    </submittedName>
</protein>
<sequence length="773" mass="79955">MRKSFFSAFATVVLTGGTLVGTALPAQADAPTTLYVRQNPVGGCSDQYPGTLAQPFCTIGAAATVVTPGQSVDVGGGNYRERVTIRTSGTPEQPVTFFASSGATLIGATAGFVIDGQHDVVLRNFRSIGSTSVPGLDLRNSSRITVQVGTFAMDTSSTAPAVRLAGVIGSTLRQISTGGVAPSGGITIDAASSDVLVQSVNVSSNIAHEPPTGSVGVQVDGPRVSILDSTFSGFSGAAVAIGVGAVGTVVANNRVDGGRGHGVHNNGGTGTAITNNTIKDRCRDGIRVDGASSGVSAQNNVLITNGFFRQGYCDAAFLDGVEIGVYGGAVGKTVVDYNNAHHYYNDSPQIYAWNTPMGLAAFRAASGQAAHDRETGQTRDNIDSANSAAPGYPTLDRAGSPRIDDPTVPNTGAGSVTYADRGTVETIRSPVVLFDVALNIQARSVTVDASASTPGLNPIASYEFSFGDGSLVTQTSPIASHTYANPGTYFVNITVKGTDGRSTTRNTQISMLRPTGTIGLRALSNRRYVSYETGFGLRPNQAEPSTIAQFDLADAGNGKVALFSRAVGRYVAISQFDLSVLTADSILVDVRESFTLVRNGDSTISLQAPITNKYVTADVDSAVPMSASVSTIGTWEKFLQVVVPDANRSLKAKVNSRFVSADGAGTKPLIASAATASSWERFDVVDVGNGQVGLLARVNNRFVSADGAGAKPLIASASTASTWERFTMVRSSDGTVSFKAAVNNKYVSADGAGSKPLIANGPVISTWERFTLG</sequence>
<dbReference type="InterPro" id="IPR012334">
    <property type="entry name" value="Pectin_lyas_fold"/>
</dbReference>
<dbReference type="CDD" id="cd00146">
    <property type="entry name" value="PKD"/>
    <property type="match status" value="1"/>
</dbReference>
<dbReference type="PROSITE" id="PS50093">
    <property type="entry name" value="PKD"/>
    <property type="match status" value="1"/>
</dbReference>
<dbReference type="InterPro" id="IPR008999">
    <property type="entry name" value="Actin-crosslinking"/>
</dbReference>
<dbReference type="InterPro" id="IPR022409">
    <property type="entry name" value="PKD/Chitinase_dom"/>
</dbReference>
<dbReference type="SMART" id="SM00089">
    <property type="entry name" value="PKD"/>
    <property type="match status" value="1"/>
</dbReference>
<name>A0ABX9D4V8_9ACTN</name>
<dbReference type="Gene3D" id="2.60.40.10">
    <property type="entry name" value="Immunoglobulins"/>
    <property type="match status" value="1"/>
</dbReference>
<keyword evidence="5" id="KW-1185">Reference proteome</keyword>
<dbReference type="SMART" id="SM00710">
    <property type="entry name" value="PbH1"/>
    <property type="match status" value="4"/>
</dbReference>
<dbReference type="Gene3D" id="2.80.10.50">
    <property type="match status" value="2"/>
</dbReference>
<feature type="signal peptide" evidence="2">
    <location>
        <begin position="1"/>
        <end position="28"/>
    </location>
</feature>
<feature type="domain" description="PKD" evidence="3">
    <location>
        <begin position="457"/>
        <end position="518"/>
    </location>
</feature>
<evidence type="ECO:0000313" key="4">
    <source>
        <dbReference type="EMBL" id="RAO22168.1"/>
    </source>
</evidence>
<dbReference type="InterPro" id="IPR010431">
    <property type="entry name" value="Fascin"/>
</dbReference>
<dbReference type="Pfam" id="PF13229">
    <property type="entry name" value="Beta_helix"/>
    <property type="match status" value="1"/>
</dbReference>
<dbReference type="InterPro" id="IPR039448">
    <property type="entry name" value="Beta_helix"/>
</dbReference>
<dbReference type="InterPro" id="IPR006626">
    <property type="entry name" value="PbH1"/>
</dbReference>
<dbReference type="PANTHER" id="PTHR10551">
    <property type="entry name" value="FASCIN"/>
    <property type="match status" value="1"/>
</dbReference>
<feature type="chain" id="PRO_5046838536" evidence="2">
    <location>
        <begin position="29"/>
        <end position="773"/>
    </location>
</feature>
<dbReference type="Pfam" id="PF18911">
    <property type="entry name" value="PKD_4"/>
    <property type="match status" value="1"/>
</dbReference>
<dbReference type="InterPro" id="IPR011050">
    <property type="entry name" value="Pectin_lyase_fold/virulence"/>
</dbReference>
<evidence type="ECO:0000256" key="2">
    <source>
        <dbReference type="SAM" id="SignalP"/>
    </source>
</evidence>
<reference evidence="4 5" key="1">
    <citation type="submission" date="2018-03" db="EMBL/GenBank/DDBJ databases">
        <title>Defining the species Micromonospora saelicesensis and Micromonospora noduli under the framework of genomics.</title>
        <authorList>
            <person name="Riesco R."/>
            <person name="Trujillo M.E."/>
        </authorList>
    </citation>
    <scope>NUCLEOTIDE SEQUENCE [LARGE SCALE GENOMIC DNA]</scope>
    <source>
        <strain evidence="4 5">MED15</strain>
    </source>
</reference>
<dbReference type="PANTHER" id="PTHR10551:SF9">
    <property type="entry name" value="FASCIN-2"/>
    <property type="match status" value="1"/>
</dbReference>
<dbReference type="InterPro" id="IPR035986">
    <property type="entry name" value="PKD_dom_sf"/>
</dbReference>
<evidence type="ECO:0000259" key="3">
    <source>
        <dbReference type="PROSITE" id="PS50093"/>
    </source>
</evidence>
<gene>
    <name evidence="4" type="ORF">MED15_01672</name>
</gene>
<dbReference type="Proteomes" id="UP000249045">
    <property type="component" value="Unassembled WGS sequence"/>
</dbReference>
<dbReference type="CDD" id="cd00257">
    <property type="entry name" value="beta-trefoil_FSCN-like"/>
    <property type="match status" value="2"/>
</dbReference>
<feature type="compositionally biased region" description="Basic and acidic residues" evidence="1">
    <location>
        <begin position="370"/>
        <end position="382"/>
    </location>
</feature>
<dbReference type="SUPFAM" id="SSF51126">
    <property type="entry name" value="Pectin lyase-like"/>
    <property type="match status" value="1"/>
</dbReference>
<dbReference type="SUPFAM" id="SSF50405">
    <property type="entry name" value="Actin-crosslinking proteins"/>
    <property type="match status" value="2"/>
</dbReference>
<proteinExistence type="predicted"/>